<name>A0AAX1WZC9_9BURK</name>
<dbReference type="AlphaFoldDB" id="A0AAX1WZC9"/>
<sequence length="238" mass="25547">MSLIPRHPLARLAGALLLAGGAAQAHQVWLEQAPNETRLHFGEYADNLRETSPGLLDKFTAVPVLRQAGARSTEGRRTPTAFVYAPQSAADTLWAEAPYPLIDRSKTQRPPLLWRPAARWVSSLAQPVDAAAPLDLVPTGQDGTLRVVFQGAPLPKAKVTLVAPSGWSREATTGEDGTVRFALPWQGQYVAEVQHTDKTPGEHLGQPYGEASYVTTLSFVQTHGAVSPALPALPAKAR</sequence>
<keyword evidence="1" id="KW-0732">Signal</keyword>
<dbReference type="SUPFAM" id="SSF49478">
    <property type="entry name" value="Cna protein B-type domain"/>
    <property type="match status" value="1"/>
</dbReference>
<feature type="chain" id="PRO_5043511323" evidence="1">
    <location>
        <begin position="26"/>
        <end position="238"/>
    </location>
</feature>
<feature type="signal peptide" evidence="1">
    <location>
        <begin position="1"/>
        <end position="25"/>
    </location>
</feature>
<dbReference type="RefSeq" id="WP_123675141.1">
    <property type="nucleotide sequence ID" value="NZ_RJVL01000001.1"/>
</dbReference>
<evidence type="ECO:0000256" key="1">
    <source>
        <dbReference type="SAM" id="SignalP"/>
    </source>
</evidence>
<proteinExistence type="predicted"/>
<accession>A0AAX1WZC9</accession>
<keyword evidence="3" id="KW-1185">Reference proteome</keyword>
<gene>
    <name evidence="2" type="ORF">EDC60_0681</name>
</gene>
<dbReference type="InterPro" id="IPR019613">
    <property type="entry name" value="DUF4198"/>
</dbReference>
<organism evidence="2 3">
    <name type="scientific">Diaphorobacter nitroreducens</name>
    <dbReference type="NCBI Taxonomy" id="164759"/>
    <lineage>
        <taxon>Bacteria</taxon>
        <taxon>Pseudomonadati</taxon>
        <taxon>Pseudomonadota</taxon>
        <taxon>Betaproteobacteria</taxon>
        <taxon>Burkholderiales</taxon>
        <taxon>Comamonadaceae</taxon>
        <taxon>Diaphorobacter</taxon>
    </lineage>
</organism>
<protein>
    <submittedName>
        <fullName evidence="2">GH25 family protein</fullName>
    </submittedName>
</protein>
<dbReference type="Proteomes" id="UP000271868">
    <property type="component" value="Unassembled WGS sequence"/>
</dbReference>
<evidence type="ECO:0000313" key="3">
    <source>
        <dbReference type="Proteomes" id="UP000271868"/>
    </source>
</evidence>
<comment type="caution">
    <text evidence="2">The sequence shown here is derived from an EMBL/GenBank/DDBJ whole genome shotgun (WGS) entry which is preliminary data.</text>
</comment>
<dbReference type="EMBL" id="RJVL01000001">
    <property type="protein sequence ID" value="ROR50920.1"/>
    <property type="molecule type" value="Genomic_DNA"/>
</dbReference>
<evidence type="ECO:0000313" key="2">
    <source>
        <dbReference type="EMBL" id="ROR50920.1"/>
    </source>
</evidence>
<reference evidence="2 3" key="1">
    <citation type="submission" date="2018-11" db="EMBL/GenBank/DDBJ databases">
        <title>Genomic Encyclopedia of Type Strains, Phase IV (KMG-IV): sequencing the most valuable type-strain genomes for metagenomic binning, comparative biology and taxonomic classification.</title>
        <authorList>
            <person name="Goeker M."/>
        </authorList>
    </citation>
    <scope>NUCLEOTIDE SEQUENCE [LARGE SCALE GENOMIC DNA]</scope>
    <source>
        <strain evidence="2 3">DSM 15985</strain>
    </source>
</reference>
<dbReference type="Pfam" id="PF10670">
    <property type="entry name" value="DUF4198"/>
    <property type="match status" value="1"/>
</dbReference>